<dbReference type="SUPFAM" id="SSF110391">
    <property type="entry name" value="GlpP-like"/>
    <property type="match status" value="1"/>
</dbReference>
<dbReference type="RefSeq" id="WP_013161529.1">
    <property type="nucleotide sequence ID" value="NZ_CP010341.1"/>
</dbReference>
<dbReference type="KEGG" id="pfre:RM25_1584"/>
<dbReference type="PATRIC" id="fig|66712.6.peg.1612"/>
<dbReference type="AlphaFoldDB" id="A0A068VWZ8"/>
<reference evidence="1" key="1">
    <citation type="submission" date="2014-08" db="EMBL/GenBank/DDBJ databases">
        <authorList>
            <person name="Falentin Helene"/>
        </authorList>
    </citation>
    <scope>NUCLEOTIDE SEQUENCE</scope>
</reference>
<dbReference type="EMBL" id="LM676420">
    <property type="protein sequence ID" value="CEP26700.1"/>
    <property type="molecule type" value="Genomic_DNA"/>
</dbReference>
<evidence type="ECO:0000313" key="1">
    <source>
        <dbReference type="EMBL" id="CEP26700.1"/>
    </source>
</evidence>
<dbReference type="GO" id="GO:0006071">
    <property type="term" value="P:glycerol metabolic process"/>
    <property type="evidence" value="ECO:0007669"/>
    <property type="project" value="InterPro"/>
</dbReference>
<dbReference type="InterPro" id="IPR006699">
    <property type="entry name" value="GlpP"/>
</dbReference>
<dbReference type="PIRSF" id="PIRSF016897">
    <property type="entry name" value="GlpP"/>
    <property type="match status" value="1"/>
</dbReference>
<dbReference type="PANTHER" id="PTHR35787">
    <property type="entry name" value="GLYCEROL UPTAKE OPERON ANTITERMINATOR REGULATORY PROTEIN"/>
    <property type="match status" value="1"/>
</dbReference>
<name>A0A068VWZ8_PROFF</name>
<proteinExistence type="predicted"/>
<protein>
    <submittedName>
        <fullName evidence="1">Transcriptional regulator (Glycerol uptake operon antiterminator regulatory protein)</fullName>
    </submittedName>
</protein>
<organism evidence="1">
    <name type="scientific">Propionibacterium freudenreichii subsp. freudenreichii</name>
    <dbReference type="NCBI Taxonomy" id="66712"/>
    <lineage>
        <taxon>Bacteria</taxon>
        <taxon>Bacillati</taxon>
        <taxon>Actinomycetota</taxon>
        <taxon>Actinomycetes</taxon>
        <taxon>Propionibacteriales</taxon>
        <taxon>Propionibacteriaceae</taxon>
        <taxon>Propionibacterium</taxon>
    </lineage>
</organism>
<dbReference type="Gene3D" id="3.20.20.70">
    <property type="entry name" value="Aldolase class I"/>
    <property type="match status" value="1"/>
</dbReference>
<gene>
    <name evidence="1" type="ORF">PFCIRM138_09370</name>
</gene>
<dbReference type="Pfam" id="PF04309">
    <property type="entry name" value="G3P_antiterm"/>
    <property type="match status" value="1"/>
</dbReference>
<dbReference type="InterPro" id="IPR013785">
    <property type="entry name" value="Aldolase_TIM"/>
</dbReference>
<dbReference type="GO" id="GO:0006355">
    <property type="term" value="P:regulation of DNA-templated transcription"/>
    <property type="evidence" value="ECO:0007669"/>
    <property type="project" value="InterPro"/>
</dbReference>
<sequence>MSDREAPHDERSATLPNALIHRLMAVPAGRSLMTRLAHSPVIPAVSGVDALEGFLDSPTESCLLGGLSVIALQRALTQLIAADIHPLVNLDSLSGLSRDRAGLDWLQAMGVTGLVTTRLSLLQSAPHYGFLAIQTLVLGGASLVDSALSALESAHAGLALVAPAPVLGRLDPAALPKLQPFLASGFVRNVDDVDDALAHGAIGVTSSARGLWGYERERS</sequence>
<dbReference type="PANTHER" id="PTHR35787:SF1">
    <property type="entry name" value="GLYCEROL UPTAKE OPERON ANTITERMINATOR REGULATORY PROTEIN"/>
    <property type="match status" value="1"/>
</dbReference>
<accession>A0A068VWZ8</accession>